<proteinExistence type="predicted"/>
<dbReference type="Proteomes" id="UP001160148">
    <property type="component" value="Unassembled WGS sequence"/>
</dbReference>
<evidence type="ECO:0008006" key="3">
    <source>
        <dbReference type="Google" id="ProtNLM"/>
    </source>
</evidence>
<organism evidence="1 2">
    <name type="scientific">Macrosiphum euphorbiae</name>
    <name type="common">potato aphid</name>
    <dbReference type="NCBI Taxonomy" id="13131"/>
    <lineage>
        <taxon>Eukaryota</taxon>
        <taxon>Metazoa</taxon>
        <taxon>Ecdysozoa</taxon>
        <taxon>Arthropoda</taxon>
        <taxon>Hexapoda</taxon>
        <taxon>Insecta</taxon>
        <taxon>Pterygota</taxon>
        <taxon>Neoptera</taxon>
        <taxon>Paraneoptera</taxon>
        <taxon>Hemiptera</taxon>
        <taxon>Sternorrhyncha</taxon>
        <taxon>Aphidomorpha</taxon>
        <taxon>Aphidoidea</taxon>
        <taxon>Aphididae</taxon>
        <taxon>Macrosiphini</taxon>
        <taxon>Macrosiphum</taxon>
    </lineage>
</organism>
<accession>A0AAV0VMN8</accession>
<keyword evidence="2" id="KW-1185">Reference proteome</keyword>
<comment type="caution">
    <text evidence="1">The sequence shown here is derived from an EMBL/GenBank/DDBJ whole genome shotgun (WGS) entry which is preliminary data.</text>
</comment>
<sequence length="264" mass="29772">MSNDFVTFNIRYKKALFELKIKTPGDVSGFIEKLKNELKLEETDELVILCPTPDGKMMEIHSDDDIEFLKKTKLAYNAVTKEIYCNVELVVTVIHELPDDTKAQFVMLSNKIDKLASKIDGLSDDFTKKMYENKTSTFSSIRSIMAEHLDIVSGNKSKNNTLGEEDLDIKPNLGLRQKKIKKDKEKLSSTAGTNDNLSTISENLMNLKLDAQPTASGLISKDIDVLLEMLVADGYTNTIQNIIVLKRFDNNYEKAKNYLKSTAT</sequence>
<evidence type="ECO:0000313" key="1">
    <source>
        <dbReference type="EMBL" id="CAI6344845.1"/>
    </source>
</evidence>
<dbReference type="AlphaFoldDB" id="A0AAV0VMN8"/>
<evidence type="ECO:0000313" key="2">
    <source>
        <dbReference type="Proteomes" id="UP001160148"/>
    </source>
</evidence>
<dbReference type="EMBL" id="CARXXK010000001">
    <property type="protein sequence ID" value="CAI6344845.1"/>
    <property type="molecule type" value="Genomic_DNA"/>
</dbReference>
<name>A0AAV0VMN8_9HEMI</name>
<protein>
    <recommendedName>
        <fullName evidence="3">PB1 domain-containing protein</fullName>
    </recommendedName>
</protein>
<gene>
    <name evidence="1" type="ORF">MEUPH1_LOCUS1925</name>
</gene>
<reference evidence="1 2" key="1">
    <citation type="submission" date="2023-01" db="EMBL/GenBank/DDBJ databases">
        <authorList>
            <person name="Whitehead M."/>
        </authorList>
    </citation>
    <scope>NUCLEOTIDE SEQUENCE [LARGE SCALE GENOMIC DNA]</scope>
</reference>